<proteinExistence type="predicted"/>
<evidence type="ECO:0000259" key="4">
    <source>
        <dbReference type="Pfam" id="PF20147"/>
    </source>
</evidence>
<keyword evidence="6" id="KW-1185">Reference proteome</keyword>
<dbReference type="GO" id="GO:0043657">
    <property type="term" value="C:host cell"/>
    <property type="evidence" value="ECO:0007669"/>
    <property type="project" value="UniProtKB-SubCell"/>
</dbReference>
<gene>
    <name evidence="5" type="ORF">EC957_002245</name>
</gene>
<dbReference type="EMBL" id="JAAAXW010001440">
    <property type="protein sequence ID" value="KAF9533329.1"/>
    <property type="molecule type" value="Genomic_DNA"/>
</dbReference>
<name>A0A9P6JUZ3_9FUNG</name>
<feature type="non-terminal residue" evidence="5">
    <location>
        <position position="109"/>
    </location>
</feature>
<protein>
    <recommendedName>
        <fullName evidence="4">Crinkler effector protein N-terminal domain-containing protein</fullName>
    </recommendedName>
</protein>
<evidence type="ECO:0000256" key="2">
    <source>
        <dbReference type="ARBA" id="ARBA00004613"/>
    </source>
</evidence>
<comment type="subcellular location">
    <subcellularLocation>
        <location evidence="1">Host cell</location>
    </subcellularLocation>
    <subcellularLocation>
        <location evidence="2">Secreted</location>
    </subcellularLocation>
</comment>
<dbReference type="InterPro" id="IPR045379">
    <property type="entry name" value="Crinkler_N"/>
</dbReference>
<keyword evidence="3" id="KW-0964">Secreted</keyword>
<evidence type="ECO:0000256" key="1">
    <source>
        <dbReference type="ARBA" id="ARBA00004340"/>
    </source>
</evidence>
<comment type="caution">
    <text evidence="5">The sequence shown here is derived from an EMBL/GenBank/DDBJ whole genome shotgun (WGS) entry which is preliminary data.</text>
</comment>
<evidence type="ECO:0000256" key="3">
    <source>
        <dbReference type="ARBA" id="ARBA00022525"/>
    </source>
</evidence>
<dbReference type="Pfam" id="PF20147">
    <property type="entry name" value="Crinkler"/>
    <property type="match status" value="1"/>
</dbReference>
<accession>A0A9P6JUZ3</accession>
<evidence type="ECO:0000313" key="6">
    <source>
        <dbReference type="Proteomes" id="UP000723463"/>
    </source>
</evidence>
<sequence>MADNSPSLSLRCLVDGDRISKSFELATPSTETFGQFRSTIHLSKPIWFKDLEAEDLTLWKVTIPITKDNTDTPILLKNIPCNYKGKLGPIDDVYEWFPEVPRKKTIHII</sequence>
<dbReference type="GO" id="GO:0005576">
    <property type="term" value="C:extracellular region"/>
    <property type="evidence" value="ECO:0007669"/>
    <property type="project" value="UniProtKB-SubCell"/>
</dbReference>
<dbReference type="Proteomes" id="UP000723463">
    <property type="component" value="Unassembled WGS sequence"/>
</dbReference>
<feature type="domain" description="Crinkler effector protein N-terminal" evidence="4">
    <location>
        <begin position="8"/>
        <end position="109"/>
    </location>
</feature>
<reference evidence="5" key="1">
    <citation type="journal article" date="2020" name="Fungal Divers.">
        <title>Resolving the Mortierellaceae phylogeny through synthesis of multi-gene phylogenetics and phylogenomics.</title>
        <authorList>
            <person name="Vandepol N."/>
            <person name="Liber J."/>
            <person name="Desiro A."/>
            <person name="Na H."/>
            <person name="Kennedy M."/>
            <person name="Barry K."/>
            <person name="Grigoriev I.V."/>
            <person name="Miller A.N."/>
            <person name="O'Donnell K."/>
            <person name="Stajich J.E."/>
            <person name="Bonito G."/>
        </authorList>
    </citation>
    <scope>NUCLEOTIDE SEQUENCE</scope>
    <source>
        <strain evidence="5">NRRL 2591</strain>
    </source>
</reference>
<organism evidence="5 6">
    <name type="scientific">Mortierella hygrophila</name>
    <dbReference type="NCBI Taxonomy" id="979708"/>
    <lineage>
        <taxon>Eukaryota</taxon>
        <taxon>Fungi</taxon>
        <taxon>Fungi incertae sedis</taxon>
        <taxon>Mucoromycota</taxon>
        <taxon>Mortierellomycotina</taxon>
        <taxon>Mortierellomycetes</taxon>
        <taxon>Mortierellales</taxon>
        <taxon>Mortierellaceae</taxon>
        <taxon>Mortierella</taxon>
    </lineage>
</organism>
<dbReference type="AlphaFoldDB" id="A0A9P6JUZ3"/>
<evidence type="ECO:0000313" key="5">
    <source>
        <dbReference type="EMBL" id="KAF9533329.1"/>
    </source>
</evidence>